<dbReference type="InterPro" id="IPR000551">
    <property type="entry name" value="MerR-type_HTH_dom"/>
</dbReference>
<dbReference type="PANTHER" id="PTHR30204:SF94">
    <property type="entry name" value="HEAVY METAL-DEPENDENT TRANSCRIPTIONAL REGULATOR HI_0293-RELATED"/>
    <property type="match status" value="1"/>
</dbReference>
<comment type="caution">
    <text evidence="5">The sequence shown here is derived from an EMBL/GenBank/DDBJ whole genome shotgun (WGS) entry which is preliminary data.</text>
</comment>
<organism evidence="5 6">
    <name type="scientific">Mycolicibacterium moriokaense</name>
    <dbReference type="NCBI Taxonomy" id="39691"/>
    <lineage>
        <taxon>Bacteria</taxon>
        <taxon>Bacillati</taxon>
        <taxon>Actinomycetota</taxon>
        <taxon>Actinomycetes</taxon>
        <taxon>Mycobacteriales</taxon>
        <taxon>Mycobacteriaceae</taxon>
        <taxon>Mycolicibacterium</taxon>
    </lineage>
</organism>
<dbReference type="GO" id="GO:0003677">
    <property type="term" value="F:DNA binding"/>
    <property type="evidence" value="ECO:0007669"/>
    <property type="project" value="UniProtKB-KW"/>
</dbReference>
<dbReference type="InterPro" id="IPR009061">
    <property type="entry name" value="DNA-bd_dom_put_sf"/>
</dbReference>
<evidence type="ECO:0000313" key="6">
    <source>
        <dbReference type="Proteomes" id="UP000247781"/>
    </source>
</evidence>
<proteinExistence type="predicted"/>
<dbReference type="Gene3D" id="1.10.1660.10">
    <property type="match status" value="1"/>
</dbReference>
<evidence type="ECO:0000256" key="1">
    <source>
        <dbReference type="ARBA" id="ARBA00023015"/>
    </source>
</evidence>
<protein>
    <submittedName>
        <fullName evidence="5">MerR family transcriptional regulator</fullName>
    </submittedName>
</protein>
<dbReference type="InterPro" id="IPR047057">
    <property type="entry name" value="MerR_fam"/>
</dbReference>
<evidence type="ECO:0000256" key="3">
    <source>
        <dbReference type="ARBA" id="ARBA00023163"/>
    </source>
</evidence>
<reference evidence="5 6" key="2">
    <citation type="submission" date="2018-06" db="EMBL/GenBank/DDBJ databases">
        <title>Sequencing of bacterial isolates from soil warming experiment in Harvard Forest, Massachusetts, USA.</title>
        <authorList>
            <person name="Deangelis K.PhD."/>
        </authorList>
    </citation>
    <scope>NUCLEOTIDE SEQUENCE [LARGE SCALE GENOMIC DNA]</scope>
    <source>
        <strain evidence="5 6">GAS496</strain>
    </source>
</reference>
<dbReference type="AlphaFoldDB" id="A0A318HHD2"/>
<accession>A0A318HHD2</accession>
<dbReference type="GO" id="GO:0003700">
    <property type="term" value="F:DNA-binding transcription factor activity"/>
    <property type="evidence" value="ECO:0007669"/>
    <property type="project" value="InterPro"/>
</dbReference>
<sequence length="141" mass="15352">MKIGELARRGGTTTKTIRFYEQAGLLPAPARTQAGYRHYGPEFVDRLEFVRRAQSAGLSLREVRQVLAIADRGDAPCGHVVSVLQARLDQVRATLAELTSLETNLSALLNHARTAEPIEEAGVCWILESDLADPDTGAVKV</sequence>
<name>A0A318HHD2_9MYCO</name>
<evidence type="ECO:0000313" key="5">
    <source>
        <dbReference type="EMBL" id="PXX06251.1"/>
    </source>
</evidence>
<keyword evidence="1" id="KW-0805">Transcription regulation</keyword>
<feature type="domain" description="HTH merR-type" evidence="4">
    <location>
        <begin position="1"/>
        <end position="69"/>
    </location>
</feature>
<dbReference type="Pfam" id="PF13411">
    <property type="entry name" value="MerR_1"/>
    <property type="match status" value="1"/>
</dbReference>
<dbReference type="SUPFAM" id="SSF46955">
    <property type="entry name" value="Putative DNA-binding domain"/>
    <property type="match status" value="1"/>
</dbReference>
<reference evidence="6" key="1">
    <citation type="submission" date="2018-05" db="EMBL/GenBank/DDBJ databases">
        <authorList>
            <person name="Deangelis K."/>
            <person name="Huntemann M."/>
            <person name="Clum A."/>
            <person name="Pillay M."/>
            <person name="Palaniappan K."/>
            <person name="Varghese N."/>
            <person name="Mikhailova N."/>
            <person name="Stamatis D."/>
            <person name="Reddy T."/>
            <person name="Daum C."/>
            <person name="Shapiro N."/>
            <person name="Ivanova N."/>
            <person name="Kyrpides N."/>
            <person name="Woyke T."/>
        </authorList>
    </citation>
    <scope>NUCLEOTIDE SEQUENCE [LARGE SCALE GENOMIC DNA]</scope>
    <source>
        <strain evidence="6">GAS496</strain>
    </source>
</reference>
<dbReference type="Proteomes" id="UP000247781">
    <property type="component" value="Unassembled WGS sequence"/>
</dbReference>
<gene>
    <name evidence="5" type="ORF">C8E89_11424</name>
</gene>
<keyword evidence="6" id="KW-1185">Reference proteome</keyword>
<dbReference type="CDD" id="cd04770">
    <property type="entry name" value="HTH_HMRTR"/>
    <property type="match status" value="1"/>
</dbReference>
<keyword evidence="3" id="KW-0804">Transcription</keyword>
<dbReference type="PANTHER" id="PTHR30204">
    <property type="entry name" value="REDOX-CYCLING DRUG-SENSING TRANSCRIPTIONAL ACTIVATOR SOXR"/>
    <property type="match status" value="1"/>
</dbReference>
<dbReference type="EMBL" id="QJJU01000014">
    <property type="protein sequence ID" value="PXX06251.1"/>
    <property type="molecule type" value="Genomic_DNA"/>
</dbReference>
<evidence type="ECO:0000256" key="2">
    <source>
        <dbReference type="ARBA" id="ARBA00023125"/>
    </source>
</evidence>
<dbReference type="OrthoDB" id="9802039at2"/>
<dbReference type="PROSITE" id="PS50937">
    <property type="entry name" value="HTH_MERR_2"/>
    <property type="match status" value="1"/>
</dbReference>
<keyword evidence="2" id="KW-0238">DNA-binding</keyword>
<evidence type="ECO:0000259" key="4">
    <source>
        <dbReference type="PROSITE" id="PS50937"/>
    </source>
</evidence>
<dbReference type="PRINTS" id="PR00040">
    <property type="entry name" value="HTHMERR"/>
</dbReference>
<dbReference type="RefSeq" id="WP_110317880.1">
    <property type="nucleotide sequence ID" value="NZ_QJJU01000014.1"/>
</dbReference>
<dbReference type="SMART" id="SM00422">
    <property type="entry name" value="HTH_MERR"/>
    <property type="match status" value="1"/>
</dbReference>